<protein>
    <submittedName>
        <fullName evidence="1">Uncharacterized protein</fullName>
    </submittedName>
</protein>
<dbReference type="AlphaFoldDB" id="A0A0G0Y6R1"/>
<comment type="caution">
    <text evidence="1">The sequence shown here is derived from an EMBL/GenBank/DDBJ whole genome shotgun (WGS) entry which is preliminary data.</text>
</comment>
<reference evidence="1 2" key="1">
    <citation type="journal article" date="2015" name="Nature">
        <title>rRNA introns, odd ribosomes, and small enigmatic genomes across a large radiation of phyla.</title>
        <authorList>
            <person name="Brown C.T."/>
            <person name="Hug L.A."/>
            <person name="Thomas B.C."/>
            <person name="Sharon I."/>
            <person name="Castelle C.J."/>
            <person name="Singh A."/>
            <person name="Wilkins M.J."/>
            <person name="Williams K.H."/>
            <person name="Banfield J.F."/>
        </authorList>
    </citation>
    <scope>NUCLEOTIDE SEQUENCE [LARGE SCALE GENOMIC DNA]</scope>
</reference>
<gene>
    <name evidence="1" type="ORF">UU93_C0007G0050</name>
</gene>
<dbReference type="PATRIC" id="fig|1618356.3.peg.464"/>
<proteinExistence type="predicted"/>
<accession>A0A0G0Y6R1</accession>
<dbReference type="Proteomes" id="UP000034160">
    <property type="component" value="Unassembled WGS sequence"/>
</dbReference>
<organism evidence="1 2">
    <name type="scientific">Candidatus Amesbacteria bacterium GW2011_GWA2_42_12</name>
    <dbReference type="NCBI Taxonomy" id="1618356"/>
    <lineage>
        <taxon>Bacteria</taxon>
        <taxon>Candidatus Amesiibacteriota</taxon>
    </lineage>
</organism>
<name>A0A0G0Y6R1_9BACT</name>
<dbReference type="EMBL" id="LCCN01000007">
    <property type="protein sequence ID" value="KKS32445.1"/>
    <property type="molecule type" value="Genomic_DNA"/>
</dbReference>
<evidence type="ECO:0000313" key="1">
    <source>
        <dbReference type="EMBL" id="KKS32445.1"/>
    </source>
</evidence>
<dbReference type="STRING" id="1618356.UU93_C0007G0050"/>
<evidence type="ECO:0000313" key="2">
    <source>
        <dbReference type="Proteomes" id="UP000034160"/>
    </source>
</evidence>
<sequence length="130" mass="14620">MVRKNILRKIEIMKKSLKEAKIAQLNAPSAMESHSDTTKSEMEKLVTALEIDISRQKNYLSLVPNNLTPSNQKIELWKNVRVNNKGILMNIIIVPDGMGGDTIDGIRLVSETTPLVLQIKKGEIEVLEVR</sequence>